<name>A0A8H7S6U2_9FUNG</name>
<proteinExistence type="predicted"/>
<dbReference type="Proteomes" id="UP000646827">
    <property type="component" value="Unassembled WGS sequence"/>
</dbReference>
<keyword evidence="3" id="KW-1185">Reference proteome</keyword>
<comment type="caution">
    <text evidence="2">The sequence shown here is derived from an EMBL/GenBank/DDBJ whole genome shotgun (WGS) entry which is preliminary data.</text>
</comment>
<dbReference type="AlphaFoldDB" id="A0A8H7S6U2"/>
<feature type="compositionally biased region" description="Basic residues" evidence="1">
    <location>
        <begin position="148"/>
        <end position="158"/>
    </location>
</feature>
<organism evidence="2 3">
    <name type="scientific">Circinella minor</name>
    <dbReference type="NCBI Taxonomy" id="1195481"/>
    <lineage>
        <taxon>Eukaryota</taxon>
        <taxon>Fungi</taxon>
        <taxon>Fungi incertae sedis</taxon>
        <taxon>Mucoromycota</taxon>
        <taxon>Mucoromycotina</taxon>
        <taxon>Mucoromycetes</taxon>
        <taxon>Mucorales</taxon>
        <taxon>Lichtheimiaceae</taxon>
        <taxon>Circinella</taxon>
    </lineage>
</organism>
<evidence type="ECO:0000313" key="3">
    <source>
        <dbReference type="Proteomes" id="UP000646827"/>
    </source>
</evidence>
<feature type="region of interest" description="Disordered" evidence="1">
    <location>
        <begin position="148"/>
        <end position="175"/>
    </location>
</feature>
<dbReference type="EMBL" id="JAEPRB010000039">
    <property type="protein sequence ID" value="KAG2224684.1"/>
    <property type="molecule type" value="Genomic_DNA"/>
</dbReference>
<evidence type="ECO:0000256" key="1">
    <source>
        <dbReference type="SAM" id="MobiDB-lite"/>
    </source>
</evidence>
<reference evidence="2 3" key="1">
    <citation type="submission" date="2020-12" db="EMBL/GenBank/DDBJ databases">
        <title>Metabolic potential, ecology and presence of endohyphal bacteria is reflected in genomic diversity of Mucoromycotina.</title>
        <authorList>
            <person name="Muszewska A."/>
            <person name="Okrasinska A."/>
            <person name="Steczkiewicz K."/>
            <person name="Drgas O."/>
            <person name="Orlowska M."/>
            <person name="Perlinska-Lenart U."/>
            <person name="Aleksandrzak-Piekarczyk T."/>
            <person name="Szatraj K."/>
            <person name="Zielenkiewicz U."/>
            <person name="Pilsyk S."/>
            <person name="Malc E."/>
            <person name="Mieczkowski P."/>
            <person name="Kruszewska J.S."/>
            <person name="Biernat P."/>
            <person name="Pawlowska J."/>
        </authorList>
    </citation>
    <scope>NUCLEOTIDE SEQUENCE [LARGE SCALE GENOMIC DNA]</scope>
    <source>
        <strain evidence="2 3">CBS 142.35</strain>
    </source>
</reference>
<evidence type="ECO:0000313" key="2">
    <source>
        <dbReference type="EMBL" id="KAG2224684.1"/>
    </source>
</evidence>
<sequence>MNDTLQRHLYRTTNAVESFYRDLYRNMVHRLLLSLALPQLLNYIQSDVRILANYEEHAVPSARILTASSHDSIDIADERTVHLLDIKVEPFDIEELGRMTKEVETGTEEIMQRIMCTDLKEVDQKECKEEKNNDEVPENTLDMMTKKNGRKNKKRKQHYNAEDLWPGSKRSNRRETSFVHRDIPLDYSIGLKQFKADGYCGLRIIAPRRSTYIGKVLLKKKNNSWK</sequence>
<accession>A0A8H7S6U2</accession>
<protein>
    <submittedName>
        <fullName evidence="2">Uncharacterized protein</fullName>
    </submittedName>
</protein>
<gene>
    <name evidence="2" type="ORF">INT45_007929</name>
</gene>